<dbReference type="eggNOG" id="COG0381">
    <property type="taxonomic scope" value="Bacteria"/>
</dbReference>
<dbReference type="RefSeq" id="WP_011368996.1">
    <property type="nucleotide sequence ID" value="NC_007519.1"/>
</dbReference>
<evidence type="ECO:0000313" key="1">
    <source>
        <dbReference type="EMBL" id="ABB40047.2"/>
    </source>
</evidence>
<proteinExistence type="predicted"/>
<dbReference type="Gene3D" id="3.40.50.12580">
    <property type="match status" value="1"/>
</dbReference>
<sequence length="495" mass="55833">MSMPIGLLREFIMEDLRAKPGVRRNEEIAVYISTWLGTPVPWYSMIIGVLLHRRGYSVRFVWDDLYDPLQPSDIVHNEEIAEALLLLSSRGLRTDKLSKMKQIAPSEDYLKEALRLASLHSIWWHKTPVPAPELHTRRLQSLKVMIDNLPYILGYFSEVAPRRLLMPGGIFANSGLFLCACAQNGVIATTYDSGVSSISTGVNSVAAHLDDIPHVMCQLLDADNVIAYAREAGGAELQKRFSGVDKYHFQPVERNSGHVQKYDVIFPLNIENDSSALGKHVFFNDSLQWLTETIDFIFTETKAHIAVRQHPYEKRIPWRNDALIHTLKERYASTERIAIFDCNSQINTYDIIASASLILPFVSSIAVEAAIMGKTVIPVAPAFYAGFSFAQMPASKGSYFTSILKSLEVKTEVPPEAKDEAWLAYYLSQICGRIWTDFTPQPEDYARWEGRSLAQLESDMNVEAVLKCLGDGAYISMVQHERIQREGLASVYRCF</sequence>
<dbReference type="STRING" id="207559.Dde_3253"/>
<evidence type="ECO:0000313" key="2">
    <source>
        <dbReference type="Proteomes" id="UP000002710"/>
    </source>
</evidence>
<protein>
    <submittedName>
        <fullName evidence="1">Capsule polysaccharide biosynthesis protein</fullName>
    </submittedName>
</protein>
<dbReference type="EMBL" id="CP000112">
    <property type="protein sequence ID" value="ABB40047.2"/>
    <property type="molecule type" value="Genomic_DNA"/>
</dbReference>
<organism evidence="1 2">
    <name type="scientific">Oleidesulfovibrio alaskensis (strain ATCC BAA-1058 / DSM 17464 / G20)</name>
    <name type="common">Desulfovibrio alaskensis</name>
    <dbReference type="NCBI Taxonomy" id="207559"/>
    <lineage>
        <taxon>Bacteria</taxon>
        <taxon>Pseudomonadati</taxon>
        <taxon>Thermodesulfobacteriota</taxon>
        <taxon>Desulfovibrionia</taxon>
        <taxon>Desulfovibrionales</taxon>
        <taxon>Desulfovibrionaceae</taxon>
        <taxon>Oleidesulfovibrio</taxon>
    </lineage>
</organism>
<reference evidence="1 2" key="1">
    <citation type="journal article" date="2011" name="J. Bacteriol.">
        <title>Complete genome sequence and updated annotation of Desulfovibrio alaskensis G20.</title>
        <authorList>
            <person name="Hauser L.J."/>
            <person name="Land M.L."/>
            <person name="Brown S.D."/>
            <person name="Larimer F."/>
            <person name="Keller K.L."/>
            <person name="Rapp-Giles B.J."/>
            <person name="Price M.N."/>
            <person name="Lin M."/>
            <person name="Bruce D.C."/>
            <person name="Detter J.C."/>
            <person name="Tapia R."/>
            <person name="Han C.S."/>
            <person name="Goodwin L.A."/>
            <person name="Cheng J.F."/>
            <person name="Pitluck S."/>
            <person name="Copeland A."/>
            <person name="Lucas S."/>
            <person name="Nolan M."/>
            <person name="Lapidus A.L."/>
            <person name="Palumbo A.V."/>
            <person name="Wall J.D."/>
        </authorList>
    </citation>
    <scope>NUCLEOTIDE SEQUENCE [LARGE SCALE GENOMIC DNA]</scope>
    <source>
        <strain evidence="2">ATCC BAA 1058 / DSM 17464 / G20</strain>
    </source>
</reference>
<dbReference type="HOGENOM" id="CLU_550653_0_0_7"/>
<dbReference type="KEGG" id="dde:Dde_3253"/>
<accession>Q30W99</accession>
<keyword evidence="2" id="KW-1185">Reference proteome</keyword>
<dbReference type="Proteomes" id="UP000002710">
    <property type="component" value="Chromosome"/>
</dbReference>
<dbReference type="InterPro" id="IPR043148">
    <property type="entry name" value="TagF_C"/>
</dbReference>
<name>Q30W99_OLEA2</name>
<dbReference type="AlphaFoldDB" id="Q30W99"/>
<gene>
    <name evidence="1" type="ordered locus">Dde_3253</name>
</gene>